<dbReference type="Gene3D" id="3.40.50.150">
    <property type="entry name" value="Vaccinia Virus protein VP39"/>
    <property type="match status" value="1"/>
</dbReference>
<evidence type="ECO:0000256" key="2">
    <source>
        <dbReference type="ARBA" id="ARBA00011900"/>
    </source>
</evidence>
<dbReference type="Pfam" id="PF02086">
    <property type="entry name" value="MethyltransfD12"/>
    <property type="match status" value="1"/>
</dbReference>
<dbReference type="GO" id="GO:1904047">
    <property type="term" value="F:S-adenosyl-L-methionine binding"/>
    <property type="evidence" value="ECO:0007669"/>
    <property type="project" value="TreeGrafter"/>
</dbReference>
<keyword evidence="5" id="KW-0949">S-adenosyl-L-methionine</keyword>
<feature type="binding site" evidence="7">
    <location>
        <position position="74"/>
    </location>
    <ligand>
        <name>S-adenosyl-L-methionine</name>
        <dbReference type="ChEBI" id="CHEBI:59789"/>
    </ligand>
</feature>
<sequence>MSSSGVVSLQNPKPFLKWVGGKTQLISEIDQLINKIVSKEKKKFCYIEPFVGGGAILFHILNQFDNIENIVINDINYNLVNAYREIQKNHLKLIDLLLDIETQFYTLKTIEEKQKFYLAKRHIFNSIHDYSSEKIALLLFLNKTCFNGLYRVNKKGKFNVPFGKYKKPNICDKDNIISVNYYLQKVKILQGDFQETLNYAEKNTIFYLDPPYKPLNSTSSFTSYAEKIFDDNEQIRLKEFCDEIHRQGNYFILSNSDVKNYDSSNNFFDELYEQYNIKRVKARRNINSKGDKRGEIFELLITNF</sequence>
<dbReference type="SUPFAM" id="SSF53335">
    <property type="entry name" value="S-adenosyl-L-methionine-dependent methyltransferases"/>
    <property type="match status" value="1"/>
</dbReference>
<organism evidence="8">
    <name type="scientific">Cyanobacterium aponinum AL20115</name>
    <dbReference type="NCBI Taxonomy" id="3090662"/>
    <lineage>
        <taxon>Bacteria</taxon>
        <taxon>Bacillati</taxon>
        <taxon>Cyanobacteriota</taxon>
        <taxon>Cyanophyceae</taxon>
        <taxon>Oscillatoriophycideae</taxon>
        <taxon>Chroococcales</taxon>
        <taxon>Geminocystaceae</taxon>
        <taxon>Cyanobacterium</taxon>
    </lineage>
</organism>
<dbReference type="PIRSF" id="PIRSF000398">
    <property type="entry name" value="M_m6A_EcoRV"/>
    <property type="match status" value="1"/>
</dbReference>
<dbReference type="EMBL" id="CP138348">
    <property type="protein sequence ID" value="WPF89578.1"/>
    <property type="molecule type" value="Genomic_DNA"/>
</dbReference>
<dbReference type="GO" id="GO:0043565">
    <property type="term" value="F:sequence-specific DNA binding"/>
    <property type="evidence" value="ECO:0007669"/>
    <property type="project" value="TreeGrafter"/>
</dbReference>
<evidence type="ECO:0000256" key="6">
    <source>
        <dbReference type="ARBA" id="ARBA00047942"/>
    </source>
</evidence>
<dbReference type="InterPro" id="IPR023095">
    <property type="entry name" value="Ade_MeTrfase_dom_2"/>
</dbReference>
<dbReference type="InterPro" id="IPR012327">
    <property type="entry name" value="MeTrfase_D12"/>
</dbReference>
<evidence type="ECO:0000313" key="8">
    <source>
        <dbReference type="EMBL" id="WPF89578.1"/>
    </source>
</evidence>
<accession>A0AAF0ZFU2</accession>
<dbReference type="InterPro" id="IPR029063">
    <property type="entry name" value="SAM-dependent_MTases_sf"/>
</dbReference>
<keyword evidence="3 8" id="KW-0489">Methyltransferase</keyword>
<dbReference type="NCBIfam" id="TIGR00571">
    <property type="entry name" value="dam"/>
    <property type="match status" value="1"/>
</dbReference>
<comment type="similarity">
    <text evidence="1">Belongs to the N(4)/N(6)-methyltransferase family.</text>
</comment>
<dbReference type="GO" id="GO:0009307">
    <property type="term" value="P:DNA restriction-modification system"/>
    <property type="evidence" value="ECO:0007669"/>
    <property type="project" value="InterPro"/>
</dbReference>
<dbReference type="PANTHER" id="PTHR30481:SF3">
    <property type="entry name" value="DNA ADENINE METHYLASE"/>
    <property type="match status" value="1"/>
</dbReference>
<dbReference type="GO" id="GO:0006298">
    <property type="term" value="P:mismatch repair"/>
    <property type="evidence" value="ECO:0007669"/>
    <property type="project" value="TreeGrafter"/>
</dbReference>
<protein>
    <recommendedName>
        <fullName evidence="2">site-specific DNA-methyltransferase (adenine-specific)</fullName>
        <ecNumber evidence="2">2.1.1.72</ecNumber>
    </recommendedName>
</protein>
<evidence type="ECO:0000256" key="1">
    <source>
        <dbReference type="ARBA" id="ARBA00006594"/>
    </source>
</evidence>
<dbReference type="Gene3D" id="1.10.1020.10">
    <property type="entry name" value="Adenine-specific Methyltransferase, Domain 2"/>
    <property type="match status" value="1"/>
</dbReference>
<gene>
    <name evidence="8" type="ORF">SAY89_04725</name>
</gene>
<dbReference type="GO" id="GO:0032259">
    <property type="term" value="P:methylation"/>
    <property type="evidence" value="ECO:0007669"/>
    <property type="project" value="UniProtKB-KW"/>
</dbReference>
<evidence type="ECO:0000256" key="5">
    <source>
        <dbReference type="ARBA" id="ARBA00022691"/>
    </source>
</evidence>
<dbReference type="PRINTS" id="PR00505">
    <property type="entry name" value="D12N6MTFRASE"/>
</dbReference>
<keyword evidence="4 8" id="KW-0808">Transferase</keyword>
<proteinExistence type="inferred from homology"/>
<feature type="binding site" evidence="7">
    <location>
        <position position="22"/>
    </location>
    <ligand>
        <name>S-adenosyl-L-methionine</name>
        <dbReference type="ChEBI" id="CHEBI:59789"/>
    </ligand>
</feature>
<dbReference type="REBASE" id="775730">
    <property type="entry name" value="M.Cap5ORF4725P"/>
</dbReference>
<dbReference type="RefSeq" id="WP_320001967.1">
    <property type="nucleotide sequence ID" value="NZ_CP138348.1"/>
</dbReference>
<dbReference type="AlphaFoldDB" id="A0AAF0ZFU2"/>
<reference evidence="8" key="1">
    <citation type="submission" date="2023-11" db="EMBL/GenBank/DDBJ databases">
        <title>Genome sequence of Cyanobacterium aponinum BCRC AL20115.</title>
        <authorList>
            <person name="Chang H.-Y."/>
            <person name="Lin K.-M."/>
            <person name="Hsueh H.-T."/>
            <person name="Chu H.-A."/>
            <person name="Kuo C.-H."/>
        </authorList>
    </citation>
    <scope>NUCLEOTIDE SEQUENCE</scope>
    <source>
        <strain evidence="8">AL20115</strain>
    </source>
</reference>
<evidence type="ECO:0000256" key="3">
    <source>
        <dbReference type="ARBA" id="ARBA00022603"/>
    </source>
</evidence>
<dbReference type="EC" id="2.1.1.72" evidence="2"/>
<feature type="binding site" evidence="7">
    <location>
        <position position="209"/>
    </location>
    <ligand>
        <name>S-adenosyl-L-methionine</name>
        <dbReference type="ChEBI" id="CHEBI:59789"/>
    </ligand>
</feature>
<dbReference type="GO" id="GO:0009007">
    <property type="term" value="F:site-specific DNA-methyltransferase (adenine-specific) activity"/>
    <property type="evidence" value="ECO:0007669"/>
    <property type="project" value="UniProtKB-EC"/>
</dbReference>
<evidence type="ECO:0000256" key="7">
    <source>
        <dbReference type="PIRSR" id="PIRSR000398-1"/>
    </source>
</evidence>
<dbReference type="PANTHER" id="PTHR30481">
    <property type="entry name" value="DNA ADENINE METHYLASE"/>
    <property type="match status" value="1"/>
</dbReference>
<evidence type="ECO:0000256" key="4">
    <source>
        <dbReference type="ARBA" id="ARBA00022679"/>
    </source>
</evidence>
<feature type="binding site" evidence="7">
    <location>
        <position position="18"/>
    </location>
    <ligand>
        <name>S-adenosyl-L-methionine</name>
        <dbReference type="ChEBI" id="CHEBI:59789"/>
    </ligand>
</feature>
<name>A0AAF0ZFU2_9CHRO</name>
<dbReference type="InterPro" id="IPR012263">
    <property type="entry name" value="M_m6A_EcoRV"/>
</dbReference>
<comment type="catalytic activity">
    <reaction evidence="6">
        <text>a 2'-deoxyadenosine in DNA + S-adenosyl-L-methionine = an N(6)-methyl-2'-deoxyadenosine in DNA + S-adenosyl-L-homocysteine + H(+)</text>
        <dbReference type="Rhea" id="RHEA:15197"/>
        <dbReference type="Rhea" id="RHEA-COMP:12418"/>
        <dbReference type="Rhea" id="RHEA-COMP:12419"/>
        <dbReference type="ChEBI" id="CHEBI:15378"/>
        <dbReference type="ChEBI" id="CHEBI:57856"/>
        <dbReference type="ChEBI" id="CHEBI:59789"/>
        <dbReference type="ChEBI" id="CHEBI:90615"/>
        <dbReference type="ChEBI" id="CHEBI:90616"/>
        <dbReference type="EC" id="2.1.1.72"/>
    </reaction>
</comment>